<evidence type="ECO:0000259" key="6">
    <source>
        <dbReference type="SMART" id="SM00829"/>
    </source>
</evidence>
<proteinExistence type="inferred from homology"/>
<dbReference type="SUPFAM" id="SSF50129">
    <property type="entry name" value="GroES-like"/>
    <property type="match status" value="1"/>
</dbReference>
<dbReference type="InterPro" id="IPR013154">
    <property type="entry name" value="ADH-like_N"/>
</dbReference>
<dbReference type="SUPFAM" id="SSF51735">
    <property type="entry name" value="NAD(P)-binding Rossmann-fold domains"/>
    <property type="match status" value="1"/>
</dbReference>
<evidence type="ECO:0000256" key="2">
    <source>
        <dbReference type="ARBA" id="ARBA00008072"/>
    </source>
</evidence>
<dbReference type="Gene3D" id="3.90.180.10">
    <property type="entry name" value="Medium-chain alcohol dehydrogenases, catalytic domain"/>
    <property type="match status" value="1"/>
</dbReference>
<dbReference type="Pfam" id="PF00107">
    <property type="entry name" value="ADH_zinc_N"/>
    <property type="match status" value="1"/>
</dbReference>
<dbReference type="InterPro" id="IPR011032">
    <property type="entry name" value="GroES-like_sf"/>
</dbReference>
<dbReference type="AlphaFoldDB" id="A0A0D2EK14"/>
<dbReference type="GeneID" id="25326413"/>
<name>A0A0D2EK14_9EURO</name>
<keyword evidence="4" id="KW-0862">Zinc</keyword>
<reference evidence="7 8" key="1">
    <citation type="submission" date="2015-01" db="EMBL/GenBank/DDBJ databases">
        <title>The Genome Sequence of Exophiala xenobiotica CBS118157.</title>
        <authorList>
            <consortium name="The Broad Institute Genomics Platform"/>
            <person name="Cuomo C."/>
            <person name="de Hoog S."/>
            <person name="Gorbushina A."/>
            <person name="Stielow B."/>
            <person name="Teixiera M."/>
            <person name="Abouelleil A."/>
            <person name="Chapman S.B."/>
            <person name="Priest M."/>
            <person name="Young S.K."/>
            <person name="Wortman J."/>
            <person name="Nusbaum C."/>
            <person name="Birren B."/>
        </authorList>
    </citation>
    <scope>NUCLEOTIDE SEQUENCE [LARGE SCALE GENOMIC DNA]</scope>
    <source>
        <strain evidence="7 8">CBS 118157</strain>
    </source>
</reference>
<dbReference type="GO" id="GO:0046872">
    <property type="term" value="F:metal ion binding"/>
    <property type="evidence" value="ECO:0007669"/>
    <property type="project" value="UniProtKB-KW"/>
</dbReference>
<evidence type="ECO:0000256" key="4">
    <source>
        <dbReference type="ARBA" id="ARBA00022833"/>
    </source>
</evidence>
<sequence length="351" mass="37702">MASIPSRMHAWTVEIGTKELKWCEVPVPEPASDAVLVRILAMGVCHSDCTILSLPDLPVPSWTRKFVLGHEASGEVVQVGSATSKLKVGDMVTLMCCAGCQRPDCPECNRGLQRICMAAEPYGLGHDGFFTEYTAVKEWAAVPVPEGVSAAAAAIAADAVLTSYHAVKGLAKIQSNETVLLYGLGGVGLNGLQVILHLGPKRVIVVEKQQELLVEAVRLGVASQDVFCPSDDKKIEDYIAAEKIVVDTAIDFVGAEQTFSSAQSAVRPGGKIVMVGMNSMTFPINTLIAMSKELTLLCSYNGPRHELEEALKLMAQGIIRPRITTDGINTLPQVLKDLEDGKIMGRRVLLH</sequence>
<dbReference type="CDD" id="cd08254">
    <property type="entry name" value="hydroxyacyl_CoA_DH"/>
    <property type="match status" value="1"/>
</dbReference>
<dbReference type="EMBL" id="KN847319">
    <property type="protein sequence ID" value="KIW55778.1"/>
    <property type="molecule type" value="Genomic_DNA"/>
</dbReference>
<keyword evidence="8" id="KW-1185">Reference proteome</keyword>
<dbReference type="InterPro" id="IPR036291">
    <property type="entry name" value="NAD(P)-bd_dom_sf"/>
</dbReference>
<organism evidence="7 8">
    <name type="scientific">Exophiala xenobiotica</name>
    <dbReference type="NCBI Taxonomy" id="348802"/>
    <lineage>
        <taxon>Eukaryota</taxon>
        <taxon>Fungi</taxon>
        <taxon>Dikarya</taxon>
        <taxon>Ascomycota</taxon>
        <taxon>Pezizomycotina</taxon>
        <taxon>Eurotiomycetes</taxon>
        <taxon>Chaetothyriomycetidae</taxon>
        <taxon>Chaetothyriales</taxon>
        <taxon>Herpotrichiellaceae</taxon>
        <taxon>Exophiala</taxon>
    </lineage>
</organism>
<feature type="domain" description="Enoyl reductase (ER)" evidence="6">
    <location>
        <begin position="16"/>
        <end position="349"/>
    </location>
</feature>
<dbReference type="GO" id="GO:0004022">
    <property type="term" value="F:alcohol dehydrogenase (NAD+) activity"/>
    <property type="evidence" value="ECO:0007669"/>
    <property type="project" value="TreeGrafter"/>
</dbReference>
<dbReference type="PANTHER" id="PTHR42940">
    <property type="entry name" value="ALCOHOL DEHYDROGENASE 1-RELATED"/>
    <property type="match status" value="1"/>
</dbReference>
<keyword evidence="3" id="KW-0479">Metal-binding</keyword>
<dbReference type="Proteomes" id="UP000054342">
    <property type="component" value="Unassembled WGS sequence"/>
</dbReference>
<evidence type="ECO:0000313" key="8">
    <source>
        <dbReference type="Proteomes" id="UP000054342"/>
    </source>
</evidence>
<dbReference type="GO" id="GO:0005737">
    <property type="term" value="C:cytoplasm"/>
    <property type="evidence" value="ECO:0007669"/>
    <property type="project" value="TreeGrafter"/>
</dbReference>
<dbReference type="InterPro" id="IPR020843">
    <property type="entry name" value="ER"/>
</dbReference>
<dbReference type="OrthoDB" id="1560166at2759"/>
<evidence type="ECO:0000256" key="5">
    <source>
        <dbReference type="ARBA" id="ARBA00023002"/>
    </source>
</evidence>
<dbReference type="RefSeq" id="XP_013316362.1">
    <property type="nucleotide sequence ID" value="XM_013460908.1"/>
</dbReference>
<protein>
    <recommendedName>
        <fullName evidence="6">Enoyl reductase (ER) domain-containing protein</fullName>
    </recommendedName>
</protein>
<keyword evidence="5" id="KW-0560">Oxidoreductase</keyword>
<dbReference type="Gene3D" id="3.40.50.720">
    <property type="entry name" value="NAD(P)-binding Rossmann-like Domain"/>
    <property type="match status" value="1"/>
</dbReference>
<dbReference type="Pfam" id="PF08240">
    <property type="entry name" value="ADH_N"/>
    <property type="match status" value="1"/>
</dbReference>
<evidence type="ECO:0000256" key="1">
    <source>
        <dbReference type="ARBA" id="ARBA00001947"/>
    </source>
</evidence>
<accession>A0A0D2EK14</accession>
<gene>
    <name evidence="7" type="ORF">PV05_04505</name>
</gene>
<evidence type="ECO:0000313" key="7">
    <source>
        <dbReference type="EMBL" id="KIW55778.1"/>
    </source>
</evidence>
<evidence type="ECO:0000256" key="3">
    <source>
        <dbReference type="ARBA" id="ARBA00022723"/>
    </source>
</evidence>
<dbReference type="STRING" id="348802.A0A0D2EK14"/>
<dbReference type="InterPro" id="IPR013149">
    <property type="entry name" value="ADH-like_C"/>
</dbReference>
<dbReference type="PANTHER" id="PTHR42940:SF8">
    <property type="entry name" value="VACUOLAR PROTEIN SORTING-ASSOCIATED PROTEIN 11"/>
    <property type="match status" value="1"/>
</dbReference>
<dbReference type="SMART" id="SM00829">
    <property type="entry name" value="PKS_ER"/>
    <property type="match status" value="1"/>
</dbReference>
<comment type="similarity">
    <text evidence="2">Belongs to the zinc-containing alcohol dehydrogenase family.</text>
</comment>
<comment type="cofactor">
    <cofactor evidence="1">
        <name>Zn(2+)</name>
        <dbReference type="ChEBI" id="CHEBI:29105"/>
    </cofactor>
</comment>